<dbReference type="InterPro" id="IPR007060">
    <property type="entry name" value="FtsL/DivIC"/>
</dbReference>
<evidence type="ECO:0000256" key="1">
    <source>
        <dbReference type="SAM" id="Coils"/>
    </source>
</evidence>
<dbReference type="AlphaFoldDB" id="A0A926EWN1"/>
<keyword evidence="2" id="KW-0812">Transmembrane</keyword>
<dbReference type="RefSeq" id="WP_249324105.1">
    <property type="nucleotide sequence ID" value="NZ_JACRTK010000003.1"/>
</dbReference>
<feature type="transmembrane region" description="Helical" evidence="2">
    <location>
        <begin position="14"/>
        <end position="33"/>
    </location>
</feature>
<protein>
    <submittedName>
        <fullName evidence="3">Septum formation initiator family protein</fullName>
    </submittedName>
</protein>
<evidence type="ECO:0000313" key="3">
    <source>
        <dbReference type="EMBL" id="MBC8591243.1"/>
    </source>
</evidence>
<dbReference type="Proteomes" id="UP000601522">
    <property type="component" value="Unassembled WGS sequence"/>
</dbReference>
<proteinExistence type="predicted"/>
<comment type="caution">
    <text evidence="3">The sequence shown here is derived from an EMBL/GenBank/DDBJ whole genome shotgun (WGS) entry which is preliminary data.</text>
</comment>
<dbReference type="EMBL" id="JACRTK010000003">
    <property type="protein sequence ID" value="MBC8591243.1"/>
    <property type="molecule type" value="Genomic_DNA"/>
</dbReference>
<feature type="coiled-coil region" evidence="1">
    <location>
        <begin position="32"/>
        <end position="66"/>
    </location>
</feature>
<accession>A0A926EWN1</accession>
<keyword evidence="2" id="KW-0472">Membrane</keyword>
<organism evidence="3 4">
    <name type="scientific">Wansuia hejianensis</name>
    <dbReference type="NCBI Taxonomy" id="2763667"/>
    <lineage>
        <taxon>Bacteria</taxon>
        <taxon>Bacillati</taxon>
        <taxon>Bacillota</taxon>
        <taxon>Clostridia</taxon>
        <taxon>Lachnospirales</taxon>
        <taxon>Lachnospiraceae</taxon>
        <taxon>Wansuia</taxon>
    </lineage>
</organism>
<evidence type="ECO:0000256" key="2">
    <source>
        <dbReference type="SAM" id="Phobius"/>
    </source>
</evidence>
<keyword evidence="4" id="KW-1185">Reference proteome</keyword>
<dbReference type="Pfam" id="PF04977">
    <property type="entry name" value="DivIC"/>
    <property type="match status" value="1"/>
</dbReference>
<gene>
    <name evidence="3" type="ORF">H8689_08975</name>
</gene>
<sequence>MNDRKKKRKKKKQIRLIHIVLIFAIAYISVTMLKQRRLMKDLQAKKQQIEGEIKTIETEINKLSEEIEYSDSLDFIEKVAREEHGMVKPREIIYLDKNKMKKSIFNVFPKGRD</sequence>
<name>A0A926EWN1_9FIRM</name>
<keyword evidence="2" id="KW-1133">Transmembrane helix</keyword>
<keyword evidence="1" id="KW-0175">Coiled coil</keyword>
<reference evidence="3 4" key="1">
    <citation type="submission" date="2020-08" db="EMBL/GenBank/DDBJ databases">
        <title>Genome public.</title>
        <authorList>
            <person name="Liu C."/>
            <person name="Sun Q."/>
        </authorList>
    </citation>
    <scope>NUCLEOTIDE SEQUENCE [LARGE SCALE GENOMIC DNA]</scope>
    <source>
        <strain evidence="3 4">NSJ-26</strain>
    </source>
</reference>
<evidence type="ECO:0000313" key="4">
    <source>
        <dbReference type="Proteomes" id="UP000601522"/>
    </source>
</evidence>